<evidence type="ECO:0000259" key="3">
    <source>
        <dbReference type="PROSITE" id="PS51910"/>
    </source>
</evidence>
<dbReference type="RefSeq" id="WP_263247959.1">
    <property type="nucleotide sequence ID" value="NZ_BAABLT010000043.1"/>
</dbReference>
<dbReference type="InterPro" id="IPR011583">
    <property type="entry name" value="Chitinase_II/V-like_cat"/>
</dbReference>
<dbReference type="PANTHER" id="PTHR46066">
    <property type="entry name" value="CHITINASE DOMAIN-CONTAINING PROTEIN 1 FAMILY MEMBER"/>
    <property type="match status" value="1"/>
</dbReference>
<keyword evidence="2" id="KW-0326">Glycosidase</keyword>
<dbReference type="InterPro" id="IPR001223">
    <property type="entry name" value="Glyco_hydro18_cat"/>
</dbReference>
<name>A0ABW3G0A6_9PSEU</name>
<dbReference type="CDD" id="cd02874">
    <property type="entry name" value="GH18_CFLE_spore_hydrolase"/>
    <property type="match status" value="1"/>
</dbReference>
<accession>A0ABW3G0A6</accession>
<comment type="caution">
    <text evidence="4">The sequence shown here is derived from an EMBL/GenBank/DDBJ whole genome shotgun (WGS) entry which is preliminary data.</text>
</comment>
<feature type="domain" description="GH18" evidence="3">
    <location>
        <begin position="47"/>
        <end position="369"/>
    </location>
</feature>
<evidence type="ECO:0000256" key="1">
    <source>
        <dbReference type="ARBA" id="ARBA00022801"/>
    </source>
</evidence>
<dbReference type="PROSITE" id="PS51910">
    <property type="entry name" value="GH18_2"/>
    <property type="match status" value="1"/>
</dbReference>
<proteinExistence type="predicted"/>
<dbReference type="EMBL" id="JBHTIW010000043">
    <property type="protein sequence ID" value="MFD0923830.1"/>
    <property type="molecule type" value="Genomic_DNA"/>
</dbReference>
<evidence type="ECO:0000313" key="4">
    <source>
        <dbReference type="EMBL" id="MFD0923830.1"/>
    </source>
</evidence>
<dbReference type="SMART" id="SM00636">
    <property type="entry name" value="Glyco_18"/>
    <property type="match status" value="1"/>
</dbReference>
<evidence type="ECO:0000313" key="5">
    <source>
        <dbReference type="Proteomes" id="UP001597018"/>
    </source>
</evidence>
<keyword evidence="5" id="KW-1185">Reference proteome</keyword>
<gene>
    <name evidence="4" type="ORF">ACFQ16_29135</name>
</gene>
<dbReference type="InterPro" id="IPR029070">
    <property type="entry name" value="Chitinase_insertion_sf"/>
</dbReference>
<evidence type="ECO:0000256" key="2">
    <source>
        <dbReference type="ARBA" id="ARBA00023295"/>
    </source>
</evidence>
<dbReference type="Gene3D" id="3.10.50.10">
    <property type="match status" value="1"/>
</dbReference>
<dbReference type="InterPro" id="IPR017853">
    <property type="entry name" value="GH"/>
</dbReference>
<dbReference type="PANTHER" id="PTHR46066:SF2">
    <property type="entry name" value="CHITINASE DOMAIN-CONTAINING PROTEIN 1"/>
    <property type="match status" value="1"/>
</dbReference>
<dbReference type="Pfam" id="PF00704">
    <property type="entry name" value="Glyco_hydro_18"/>
    <property type="match status" value="1"/>
</dbReference>
<dbReference type="Proteomes" id="UP001597018">
    <property type="component" value="Unassembled WGS sequence"/>
</dbReference>
<dbReference type="InterPro" id="IPR041704">
    <property type="entry name" value="CFLE_GH18"/>
</dbReference>
<protein>
    <submittedName>
        <fullName evidence="4">Glycosyl hydrolase family 18 protein</fullName>
    </submittedName>
</protein>
<dbReference type="Gene3D" id="3.20.20.80">
    <property type="entry name" value="Glycosidases"/>
    <property type="match status" value="1"/>
</dbReference>
<organism evidence="4 5">
    <name type="scientific">Saccharopolyspora rosea</name>
    <dbReference type="NCBI Taxonomy" id="524884"/>
    <lineage>
        <taxon>Bacteria</taxon>
        <taxon>Bacillati</taxon>
        <taxon>Actinomycetota</taxon>
        <taxon>Actinomycetes</taxon>
        <taxon>Pseudonocardiales</taxon>
        <taxon>Pseudonocardiaceae</taxon>
        <taxon>Saccharopolyspora</taxon>
    </lineage>
</organism>
<sequence>MLRKRAVGNRRWRRLGGSLWFLALIAGAVLLVVVTALPRTPAGPPSTLVVASLPFWNLGNGTNTAVRNQRFVNEVSPWVYGLNSDGGLATQYPPEQAADVNDQLTRLRDADIPIVPSLANITNGKWEYGPVARVLHDPVRMQRHVDEIVDLVHREDYAGIDIDYENLRGTDRQAFTAFVDRLGAALHAQGKTLSVALFAKTTDAGVDERNVAQDYAAIGRAADQVRLMGYDYHWGTSPPGPVAPIGWVREVLDYARTQIRPDRIVLGVPLYGYDWSEGHGESVTWLQAFRLSTKHNAKPEYDPATQSPWFRYTDDRGHEHEVWFENSASSKAKFDAARGAGIRGVYLWMYGYEDNGTWPELEKSLPAAK</sequence>
<dbReference type="GO" id="GO:0016787">
    <property type="term" value="F:hydrolase activity"/>
    <property type="evidence" value="ECO:0007669"/>
    <property type="project" value="UniProtKB-KW"/>
</dbReference>
<reference evidence="5" key="1">
    <citation type="journal article" date="2019" name="Int. J. Syst. Evol. Microbiol.">
        <title>The Global Catalogue of Microorganisms (GCM) 10K type strain sequencing project: providing services to taxonomists for standard genome sequencing and annotation.</title>
        <authorList>
            <consortium name="The Broad Institute Genomics Platform"/>
            <consortium name="The Broad Institute Genome Sequencing Center for Infectious Disease"/>
            <person name="Wu L."/>
            <person name="Ma J."/>
        </authorList>
    </citation>
    <scope>NUCLEOTIDE SEQUENCE [LARGE SCALE GENOMIC DNA]</scope>
    <source>
        <strain evidence="5">CCUG 56401</strain>
    </source>
</reference>
<keyword evidence="1 4" id="KW-0378">Hydrolase</keyword>
<dbReference type="SUPFAM" id="SSF51445">
    <property type="entry name" value="(Trans)glycosidases"/>
    <property type="match status" value="1"/>
</dbReference>